<dbReference type="RefSeq" id="WP_012015880.1">
    <property type="nucleotide sequence ID" value="NC_009436.1"/>
</dbReference>
<name>A0A9J9GE87_ENT38</name>
<dbReference type="Proteomes" id="UP000000230">
    <property type="component" value="Chromosome"/>
</dbReference>
<reference evidence="2" key="1">
    <citation type="journal article" date="2010" name="PLoS Genet.">
        <title>Genome sequence of the plant growth promoting endophytic bacterium Enterobacter sp. 638.</title>
        <authorList>
            <person name="Taghavi S."/>
            <person name="van der Lelie D."/>
            <person name="Hoffman A."/>
            <person name="Zhang Y.B."/>
            <person name="Walla M.D."/>
            <person name="Vangronsveld J."/>
            <person name="Newman L."/>
            <person name="Monchy S."/>
        </authorList>
    </citation>
    <scope>NUCLEOTIDE SEQUENCE [LARGE SCALE GENOMIC DNA]</scope>
    <source>
        <strain evidence="2">638</strain>
    </source>
</reference>
<evidence type="ECO:0000313" key="2">
    <source>
        <dbReference type="Proteomes" id="UP000000230"/>
    </source>
</evidence>
<protein>
    <recommendedName>
        <fullName evidence="3">ParB/Sulfiredoxin domain-containing protein</fullName>
    </recommendedName>
</protein>
<keyword evidence="2" id="KW-1185">Reference proteome</keyword>
<dbReference type="AlphaFoldDB" id="A0A9J9GE87"/>
<evidence type="ECO:0008006" key="3">
    <source>
        <dbReference type="Google" id="ProtNLM"/>
    </source>
</evidence>
<dbReference type="OrthoDB" id="8442375at2"/>
<organism evidence="1 2">
    <name type="scientific">Enterobacter sp. (strain 638)</name>
    <dbReference type="NCBI Taxonomy" id="399742"/>
    <lineage>
        <taxon>Bacteria</taxon>
        <taxon>Pseudomonadati</taxon>
        <taxon>Pseudomonadota</taxon>
        <taxon>Gammaproteobacteria</taxon>
        <taxon>Enterobacterales</taxon>
        <taxon>Enterobacteriaceae</taxon>
        <taxon>Enterobacter</taxon>
    </lineage>
</organism>
<evidence type="ECO:0000313" key="1">
    <source>
        <dbReference type="EMBL" id="ABP59155.1"/>
    </source>
</evidence>
<gene>
    <name evidence="1" type="ordered locus">Ent638_0467</name>
</gene>
<sequence length="367" mass="42135">MAKQNIEFIKLDKIKLDEKNPRLPSTFRKDKIGKKDIVNWMLNDASIIELMLAIGQSGFFIGEALLVVPDNSQIGDYIVIEGNRRLTSVILLNEPELAMSQKIKIEKVLSETKERPNELPCIIFENREQINKYLGYRHITGVKSWGILPKARYLNELSKELNDDDFTTKCRKLAKSIGSRSDYVRGLLIAYELYLKIEDQAFFKIVSLDETSLHFNYLSDSLSRENIRGYINVDMKSNEPTANVDMGKLELLTRWFFEKNENGRSRVLGDSNNLKMLDTVLGNKESEEYFREGEGNIIDAYNLVSITADSFNQEIEASLAGLKRANNVLFKVKQHHDSVREKLKDIFTLAKSMNAAIKSMSEEKWDD</sequence>
<dbReference type="KEGG" id="ent:Ent638_0467"/>
<dbReference type="EMBL" id="CP000653">
    <property type="protein sequence ID" value="ABP59155.1"/>
    <property type="molecule type" value="Genomic_DNA"/>
</dbReference>
<proteinExistence type="predicted"/>
<accession>A0A9J9GE87</accession>